<dbReference type="Proteomes" id="UP000186040">
    <property type="component" value="Unassembled WGS sequence"/>
</dbReference>
<gene>
    <name evidence="1" type="ORF">BJP25_28275</name>
</gene>
<proteinExistence type="predicted"/>
<reference evidence="1 2" key="1">
    <citation type="submission" date="2016-10" db="EMBL/GenBank/DDBJ databases">
        <title>The Draft Genome Sequence of Actinokineospora bangkokensis 44EHWT reveals the biosynthetic pathway of antifungal compounds Thailandins with unusual extender unit butylmalonyl-CoA.</title>
        <authorList>
            <person name="Greule A."/>
            <person name="Intra B."/>
            <person name="Flemming S."/>
            <person name="Rommel M.G."/>
            <person name="Panbangred W."/>
            <person name="Bechthold A."/>
        </authorList>
    </citation>
    <scope>NUCLEOTIDE SEQUENCE [LARGE SCALE GENOMIC DNA]</scope>
    <source>
        <strain evidence="1 2">44EHW</strain>
    </source>
</reference>
<name>A0A1Q9LEY7_9PSEU</name>
<keyword evidence="2" id="KW-1185">Reference proteome</keyword>
<evidence type="ECO:0000313" key="2">
    <source>
        <dbReference type="Proteomes" id="UP000186040"/>
    </source>
</evidence>
<accession>A0A1Q9LEY7</accession>
<evidence type="ECO:0000313" key="1">
    <source>
        <dbReference type="EMBL" id="OLR90529.1"/>
    </source>
</evidence>
<protein>
    <recommendedName>
        <fullName evidence="3">SH3b domain-containing protein</fullName>
    </recommendedName>
</protein>
<dbReference type="AlphaFoldDB" id="A0A1Q9LEY7"/>
<evidence type="ECO:0008006" key="3">
    <source>
        <dbReference type="Google" id="ProtNLM"/>
    </source>
</evidence>
<dbReference type="RefSeq" id="WP_075977203.1">
    <property type="nucleotide sequence ID" value="NZ_MKQR01000026.1"/>
</dbReference>
<comment type="caution">
    <text evidence="1">The sequence shown here is derived from an EMBL/GenBank/DDBJ whole genome shotgun (WGS) entry which is preliminary data.</text>
</comment>
<organism evidence="1 2">
    <name type="scientific">Actinokineospora bangkokensis</name>
    <dbReference type="NCBI Taxonomy" id="1193682"/>
    <lineage>
        <taxon>Bacteria</taxon>
        <taxon>Bacillati</taxon>
        <taxon>Actinomycetota</taxon>
        <taxon>Actinomycetes</taxon>
        <taxon>Pseudonocardiales</taxon>
        <taxon>Pseudonocardiaceae</taxon>
        <taxon>Actinokineospora</taxon>
    </lineage>
</organism>
<dbReference type="STRING" id="1193682.BJP25_28275"/>
<dbReference type="EMBL" id="MKQR01000026">
    <property type="protein sequence ID" value="OLR90529.1"/>
    <property type="molecule type" value="Genomic_DNA"/>
</dbReference>
<sequence>MVLPKGALYIGGGVIAVVVLYSSTQTPPGSADTADASSTACRVEVTADVLNVRSAPDAAAEVVGKFKQGAESDADKLVQNGFRKLGEGKWASAEFLKPLQGRDCG</sequence>